<organism evidence="5 6">
    <name type="scientific">Striga asiatica</name>
    <name type="common">Asiatic witchweed</name>
    <name type="synonym">Buchnera asiatica</name>
    <dbReference type="NCBI Taxonomy" id="4170"/>
    <lineage>
        <taxon>Eukaryota</taxon>
        <taxon>Viridiplantae</taxon>
        <taxon>Streptophyta</taxon>
        <taxon>Embryophyta</taxon>
        <taxon>Tracheophyta</taxon>
        <taxon>Spermatophyta</taxon>
        <taxon>Magnoliopsida</taxon>
        <taxon>eudicotyledons</taxon>
        <taxon>Gunneridae</taxon>
        <taxon>Pentapetalae</taxon>
        <taxon>asterids</taxon>
        <taxon>lamiids</taxon>
        <taxon>Lamiales</taxon>
        <taxon>Orobanchaceae</taxon>
        <taxon>Buchnereae</taxon>
        <taxon>Striga</taxon>
    </lineage>
</organism>
<dbReference type="PANTHER" id="PTHR35928">
    <property type="entry name" value="RIBOSOMAL PROTEIN S3, MITOCHONDRIAL"/>
    <property type="match status" value="1"/>
</dbReference>
<feature type="region of interest" description="Disordered" evidence="4">
    <location>
        <begin position="507"/>
        <end position="528"/>
    </location>
</feature>
<protein>
    <submittedName>
        <fullName evidence="5">Ribosomal protein S3</fullName>
    </submittedName>
</protein>
<dbReference type="InterPro" id="IPR036419">
    <property type="entry name" value="Ribosomal_S3_C_sf"/>
</dbReference>
<dbReference type="EMBL" id="BKCP01005461">
    <property type="protein sequence ID" value="GER38139.1"/>
    <property type="molecule type" value="Genomic_DNA"/>
</dbReference>
<evidence type="ECO:0000313" key="5">
    <source>
        <dbReference type="EMBL" id="GER38139.1"/>
    </source>
</evidence>
<dbReference type="AlphaFoldDB" id="A0A5A7PZ13"/>
<gene>
    <name evidence="5" type="ORF">STAS_14592</name>
</gene>
<dbReference type="GO" id="GO:1990904">
    <property type="term" value="C:ribonucleoprotein complex"/>
    <property type="evidence" value="ECO:0007669"/>
    <property type="project" value="UniProtKB-KW"/>
</dbReference>
<evidence type="ECO:0000256" key="4">
    <source>
        <dbReference type="SAM" id="MobiDB-lite"/>
    </source>
</evidence>
<dbReference type="InterPro" id="IPR044954">
    <property type="entry name" value="Ribosomal_uS3m_plant"/>
</dbReference>
<evidence type="ECO:0000256" key="2">
    <source>
        <dbReference type="ARBA" id="ARBA00022980"/>
    </source>
</evidence>
<accession>A0A5A7PZ13</accession>
<evidence type="ECO:0000256" key="1">
    <source>
        <dbReference type="ARBA" id="ARBA00010761"/>
    </source>
</evidence>
<dbReference type="Gene3D" id="3.30.1140.32">
    <property type="entry name" value="Ribosomal protein S3, C-terminal domain"/>
    <property type="match status" value="1"/>
</dbReference>
<keyword evidence="2 5" id="KW-0689">Ribosomal protein</keyword>
<dbReference type="SUPFAM" id="SSF54821">
    <property type="entry name" value="Ribosomal protein S3 C-terminal domain"/>
    <property type="match status" value="1"/>
</dbReference>
<keyword evidence="3" id="KW-0687">Ribonucleoprotein</keyword>
<proteinExistence type="inferred from homology"/>
<comment type="similarity">
    <text evidence="1">Belongs to the universal ribosomal protein uS3 family.</text>
</comment>
<evidence type="ECO:0000313" key="6">
    <source>
        <dbReference type="Proteomes" id="UP000325081"/>
    </source>
</evidence>
<dbReference type="GO" id="GO:0005840">
    <property type="term" value="C:ribosome"/>
    <property type="evidence" value="ECO:0007669"/>
    <property type="project" value="UniProtKB-KW"/>
</dbReference>
<name>A0A5A7PZ13_STRAF</name>
<keyword evidence="6" id="KW-1185">Reference proteome</keyword>
<comment type="caution">
    <text evidence="5">The sequence shown here is derived from an EMBL/GenBank/DDBJ whole genome shotgun (WGS) entry which is preliminary data.</text>
</comment>
<reference evidence="6" key="1">
    <citation type="journal article" date="2019" name="Curr. Biol.">
        <title>Genome Sequence of Striga asiatica Provides Insight into the Evolution of Plant Parasitism.</title>
        <authorList>
            <person name="Yoshida S."/>
            <person name="Kim S."/>
            <person name="Wafula E.K."/>
            <person name="Tanskanen J."/>
            <person name="Kim Y.M."/>
            <person name="Honaas L."/>
            <person name="Yang Z."/>
            <person name="Spallek T."/>
            <person name="Conn C.E."/>
            <person name="Ichihashi Y."/>
            <person name="Cheong K."/>
            <person name="Cui S."/>
            <person name="Der J.P."/>
            <person name="Gundlach H."/>
            <person name="Jiao Y."/>
            <person name="Hori C."/>
            <person name="Ishida J.K."/>
            <person name="Kasahara H."/>
            <person name="Kiba T."/>
            <person name="Kim M.S."/>
            <person name="Koo N."/>
            <person name="Laohavisit A."/>
            <person name="Lee Y.H."/>
            <person name="Lumba S."/>
            <person name="McCourt P."/>
            <person name="Mortimer J.C."/>
            <person name="Mutuku J.M."/>
            <person name="Nomura T."/>
            <person name="Sasaki-Sekimoto Y."/>
            <person name="Seto Y."/>
            <person name="Wang Y."/>
            <person name="Wakatake T."/>
            <person name="Sakakibara H."/>
            <person name="Demura T."/>
            <person name="Yamaguchi S."/>
            <person name="Yoneyama K."/>
            <person name="Manabe R.I."/>
            <person name="Nelson D.C."/>
            <person name="Schulman A.H."/>
            <person name="Timko M.P."/>
            <person name="dePamphilis C.W."/>
            <person name="Choi D."/>
            <person name="Shirasu K."/>
        </authorList>
    </citation>
    <scope>NUCLEOTIDE SEQUENCE [LARGE SCALE GENOMIC DNA]</scope>
    <source>
        <strain evidence="6">cv. UVA1</strain>
    </source>
</reference>
<dbReference type="Proteomes" id="UP000325081">
    <property type="component" value="Unassembled WGS sequence"/>
</dbReference>
<dbReference type="PANTHER" id="PTHR35928:SF2">
    <property type="entry name" value="SMALL RIBOSOMAL SUBUNIT PROTEIN US3M"/>
    <property type="match status" value="1"/>
</dbReference>
<evidence type="ECO:0000256" key="3">
    <source>
        <dbReference type="ARBA" id="ARBA00023274"/>
    </source>
</evidence>
<sequence length="639" mass="71581">MALIGGEEHLKVWGKRSRNVFNQKIDYAPAEVSTRYGISGVKVWISYSKKGGACYIRKVRNIINIVKADVVGVANRTVHNSVSEDMVFKVVELVVFHIEPEAARRAIIGHVHRDMSGRFPRNGNKEILDREEKKRGEKEKAHMMKRKGNPISVRLDLNRRSDSSWFSEDVAFFQTLMGRVGFSVVWRTLYHSILKGCPGSLIFALVLMVGAFMNAETELAKMMDPFRSGTRGRLPDLNEPPLPMDIQEEDNGDAALAPHKRISKADLESSISQFNNFLRKRETEASSSGEISPAAYARREELLRGGCWDEIVRGLRDYGENSGISKHRLSWQAALKKVVLKEGTDLSYLRTLKDELYDKGTESDGLGKVAFHSSRSERVKGKGWVAPYKFLKSDGTKAHIGNETQTYGLVETQSGQALALLSSLAWAISQFDAIISFRTNPLVVFLASDCFYDSPAKESRTRTFCSYVLSFNPFLVEVFGRDLVDQMPHLALSRSFKREESWDGTRKDYDEIKPPKNFTEPRKKKVRKSEGMVAASHPGAKPIQVHLYANTPKPGFSCQACSSVPRTRPGTLIQCVVSITSTVSRQLAAELSNESGIPLTADLGVPIVHGRASKELYPPLVEERRERSLLVVRNKLLKT</sequence>